<dbReference type="InterPro" id="IPR045584">
    <property type="entry name" value="Pilin-like"/>
</dbReference>
<sequence length="160" mass="17298">MLNNKKRGFTLIELLVVIAIFALIANVTMLSLNKAKKDARDAKRVDNISQIRSALQLYSTEKLAYPAGDGVALGSGSNLVLDSNGWSNGASPVSPIFMYSVPRDPKMINTGPNPCQGGDISPCDYSYTQNGNDYILYFYLEGSVANMAAGAHYATKDEVH</sequence>
<dbReference type="Pfam" id="PF07963">
    <property type="entry name" value="N_methyl"/>
    <property type="match status" value="1"/>
</dbReference>
<organism evidence="7 8">
    <name type="scientific">Candidatus Kuenenbacteria bacterium CG2_30_39_24</name>
    <dbReference type="NCBI Taxonomy" id="1805236"/>
    <lineage>
        <taxon>Bacteria</taxon>
        <taxon>Candidatus Kueneniibacteriota</taxon>
    </lineage>
</organism>
<keyword evidence="4 6" id="KW-1133">Transmembrane helix</keyword>
<reference evidence="7 8" key="1">
    <citation type="journal article" date="2016" name="Environ. Microbiol.">
        <title>Genomic resolution of a cold subsurface aquifer community provides metabolic insights for novel microbes adapted to high CO concentrations.</title>
        <authorList>
            <person name="Probst A.J."/>
            <person name="Castelle C.J."/>
            <person name="Singh A."/>
            <person name="Brown C.T."/>
            <person name="Anantharaman K."/>
            <person name="Sharon I."/>
            <person name="Hug L.A."/>
            <person name="Burstein D."/>
            <person name="Emerson J.B."/>
            <person name="Thomas B.C."/>
            <person name="Banfield J.F."/>
        </authorList>
    </citation>
    <scope>NUCLEOTIDE SEQUENCE [LARGE SCALE GENOMIC DNA]</scope>
    <source>
        <strain evidence="7">CG2_30_39_24</strain>
    </source>
</reference>
<evidence type="ECO:0008006" key="9">
    <source>
        <dbReference type="Google" id="ProtNLM"/>
    </source>
</evidence>
<dbReference type="GO" id="GO:0015628">
    <property type="term" value="P:protein secretion by the type II secretion system"/>
    <property type="evidence" value="ECO:0007669"/>
    <property type="project" value="InterPro"/>
</dbReference>
<keyword evidence="5 6" id="KW-0472">Membrane</keyword>
<evidence type="ECO:0000256" key="4">
    <source>
        <dbReference type="ARBA" id="ARBA00022989"/>
    </source>
</evidence>
<dbReference type="NCBIfam" id="TIGR02532">
    <property type="entry name" value="IV_pilin_GFxxxE"/>
    <property type="match status" value="1"/>
</dbReference>
<dbReference type="GO" id="GO:0015627">
    <property type="term" value="C:type II protein secretion system complex"/>
    <property type="evidence" value="ECO:0007669"/>
    <property type="project" value="InterPro"/>
</dbReference>
<evidence type="ECO:0000256" key="2">
    <source>
        <dbReference type="ARBA" id="ARBA00022481"/>
    </source>
</evidence>
<dbReference type="PANTHER" id="PTHR30093">
    <property type="entry name" value="GENERAL SECRETION PATHWAY PROTEIN G"/>
    <property type="match status" value="1"/>
</dbReference>
<dbReference type="Proteomes" id="UP000183922">
    <property type="component" value="Unassembled WGS sequence"/>
</dbReference>
<accession>A0A1J5F9G3</accession>
<evidence type="ECO:0000313" key="8">
    <source>
        <dbReference type="Proteomes" id="UP000183922"/>
    </source>
</evidence>
<evidence type="ECO:0000256" key="1">
    <source>
        <dbReference type="ARBA" id="ARBA00004167"/>
    </source>
</evidence>
<dbReference type="InterPro" id="IPR012902">
    <property type="entry name" value="N_methyl_site"/>
</dbReference>
<keyword evidence="2" id="KW-0488">Methylation</keyword>
<evidence type="ECO:0000256" key="6">
    <source>
        <dbReference type="SAM" id="Phobius"/>
    </source>
</evidence>
<feature type="transmembrane region" description="Helical" evidence="6">
    <location>
        <begin position="12"/>
        <end position="32"/>
    </location>
</feature>
<dbReference type="SUPFAM" id="SSF54523">
    <property type="entry name" value="Pili subunits"/>
    <property type="match status" value="1"/>
</dbReference>
<comment type="caution">
    <text evidence="7">The sequence shown here is derived from an EMBL/GenBank/DDBJ whole genome shotgun (WGS) entry which is preliminary data.</text>
</comment>
<gene>
    <name evidence="7" type="ORF">AUK13_00155</name>
</gene>
<comment type="subcellular location">
    <subcellularLocation>
        <location evidence="1">Membrane</location>
        <topology evidence="1">Single-pass membrane protein</topology>
    </subcellularLocation>
</comment>
<keyword evidence="3 6" id="KW-0812">Transmembrane</keyword>
<dbReference type="InterPro" id="IPR000983">
    <property type="entry name" value="Bac_GSPG_pilin"/>
</dbReference>
<dbReference type="PRINTS" id="PR00813">
    <property type="entry name" value="BCTERIALGSPG"/>
</dbReference>
<name>A0A1J5F9G3_9BACT</name>
<protein>
    <recommendedName>
        <fullName evidence="9">Type II secretion system protein GspG C-terminal domain-containing protein</fullName>
    </recommendedName>
</protein>
<dbReference type="EMBL" id="MNYR01000003">
    <property type="protein sequence ID" value="OIP56925.1"/>
    <property type="molecule type" value="Genomic_DNA"/>
</dbReference>
<dbReference type="STRING" id="1805236.AUK13_00155"/>
<evidence type="ECO:0000313" key="7">
    <source>
        <dbReference type="EMBL" id="OIP56925.1"/>
    </source>
</evidence>
<evidence type="ECO:0000256" key="5">
    <source>
        <dbReference type="ARBA" id="ARBA00023136"/>
    </source>
</evidence>
<dbReference type="GO" id="GO:0016020">
    <property type="term" value="C:membrane"/>
    <property type="evidence" value="ECO:0007669"/>
    <property type="project" value="UniProtKB-SubCell"/>
</dbReference>
<dbReference type="Gene3D" id="3.30.700.10">
    <property type="entry name" value="Glycoprotein, Type 4 Pilin"/>
    <property type="match status" value="1"/>
</dbReference>
<dbReference type="PANTHER" id="PTHR30093:SF44">
    <property type="entry name" value="TYPE II SECRETION SYSTEM CORE PROTEIN G"/>
    <property type="match status" value="1"/>
</dbReference>
<dbReference type="AlphaFoldDB" id="A0A1J5F9G3"/>
<evidence type="ECO:0000256" key="3">
    <source>
        <dbReference type="ARBA" id="ARBA00022692"/>
    </source>
</evidence>
<proteinExistence type="predicted"/>